<proteinExistence type="predicted"/>
<protein>
    <recommendedName>
        <fullName evidence="3">Chromo domain-containing protein</fullName>
    </recommendedName>
</protein>
<dbReference type="Proteomes" id="UP000765509">
    <property type="component" value="Unassembled WGS sequence"/>
</dbReference>
<evidence type="ECO:0000313" key="1">
    <source>
        <dbReference type="EMBL" id="MBW0508284.1"/>
    </source>
</evidence>
<keyword evidence="2" id="KW-1185">Reference proteome</keyword>
<dbReference type="AlphaFoldDB" id="A0A9Q3HMJ9"/>
<comment type="caution">
    <text evidence="1">The sequence shown here is derived from an EMBL/GenBank/DDBJ whole genome shotgun (WGS) entry which is preliminary data.</text>
</comment>
<evidence type="ECO:0000313" key="2">
    <source>
        <dbReference type="Proteomes" id="UP000765509"/>
    </source>
</evidence>
<gene>
    <name evidence="1" type="ORF">O181_047999</name>
</gene>
<organism evidence="1 2">
    <name type="scientific">Austropuccinia psidii MF-1</name>
    <dbReference type="NCBI Taxonomy" id="1389203"/>
    <lineage>
        <taxon>Eukaryota</taxon>
        <taxon>Fungi</taxon>
        <taxon>Dikarya</taxon>
        <taxon>Basidiomycota</taxon>
        <taxon>Pucciniomycotina</taxon>
        <taxon>Pucciniomycetes</taxon>
        <taxon>Pucciniales</taxon>
        <taxon>Sphaerophragmiaceae</taxon>
        <taxon>Austropuccinia</taxon>
    </lineage>
</organism>
<evidence type="ECO:0008006" key="3">
    <source>
        <dbReference type="Google" id="ProtNLM"/>
    </source>
</evidence>
<sequence length="170" mass="19759">MQDSLKYAKERWDKSHQPPEFKVGDLVSVSTLNFDNIKGPKKLNDSFSGPFMIKELNGPNSVQLELTSELMKKHPASPVGLIKPYISSGKDLFPLRNKPTLEIPPLQEGEEKRIVKVLKDRRTRKKGKEYLLRCRNPNQEDEWLLDKDITNSEKLLIRIIHERRPKEEKS</sequence>
<accession>A0A9Q3HMJ9</accession>
<reference evidence="1" key="1">
    <citation type="submission" date="2021-03" db="EMBL/GenBank/DDBJ databases">
        <title>Draft genome sequence of rust myrtle Austropuccinia psidii MF-1, a brazilian biotype.</title>
        <authorList>
            <person name="Quecine M.C."/>
            <person name="Pachon D.M.R."/>
            <person name="Bonatelli M.L."/>
            <person name="Correr F.H."/>
            <person name="Franceschini L.M."/>
            <person name="Leite T.F."/>
            <person name="Margarido G.R.A."/>
            <person name="Almeida C.A."/>
            <person name="Ferrarezi J.A."/>
            <person name="Labate C.A."/>
        </authorList>
    </citation>
    <scope>NUCLEOTIDE SEQUENCE</scope>
    <source>
        <strain evidence="1">MF-1</strain>
    </source>
</reference>
<dbReference type="EMBL" id="AVOT02020235">
    <property type="protein sequence ID" value="MBW0508284.1"/>
    <property type="molecule type" value="Genomic_DNA"/>
</dbReference>
<name>A0A9Q3HMJ9_9BASI</name>